<dbReference type="Pfam" id="PF25498">
    <property type="entry name" value="DUF7912"/>
    <property type="match status" value="1"/>
</dbReference>
<name>A0A9R0K522_SPIOL</name>
<reference evidence="3" key="2">
    <citation type="submission" date="2025-08" db="UniProtKB">
        <authorList>
            <consortium name="RefSeq"/>
        </authorList>
    </citation>
    <scope>IDENTIFICATION</scope>
    <source>
        <tissue evidence="3">Leaf</tissue>
    </source>
</reference>
<protein>
    <recommendedName>
        <fullName evidence="1">DUF7912 domain-containing protein</fullName>
    </recommendedName>
</protein>
<accession>A0A9R0K522</accession>
<dbReference type="KEGG" id="soe:110797984"/>
<evidence type="ECO:0000313" key="2">
    <source>
        <dbReference type="Proteomes" id="UP000813463"/>
    </source>
</evidence>
<evidence type="ECO:0000259" key="1">
    <source>
        <dbReference type="Pfam" id="PF25498"/>
    </source>
</evidence>
<gene>
    <name evidence="3" type="primary">LOC110797984</name>
</gene>
<organism evidence="2 3">
    <name type="scientific">Spinacia oleracea</name>
    <name type="common">Spinach</name>
    <dbReference type="NCBI Taxonomy" id="3562"/>
    <lineage>
        <taxon>Eukaryota</taxon>
        <taxon>Viridiplantae</taxon>
        <taxon>Streptophyta</taxon>
        <taxon>Embryophyta</taxon>
        <taxon>Tracheophyta</taxon>
        <taxon>Spermatophyta</taxon>
        <taxon>Magnoliopsida</taxon>
        <taxon>eudicotyledons</taxon>
        <taxon>Gunneridae</taxon>
        <taxon>Pentapetalae</taxon>
        <taxon>Caryophyllales</taxon>
        <taxon>Chenopodiaceae</taxon>
        <taxon>Chenopodioideae</taxon>
        <taxon>Anserineae</taxon>
        <taxon>Spinacia</taxon>
    </lineage>
</organism>
<keyword evidence="2" id="KW-1185">Reference proteome</keyword>
<dbReference type="PANTHER" id="PTHR34544:SF3">
    <property type="entry name" value="OS07G0155200 PROTEIN"/>
    <property type="match status" value="1"/>
</dbReference>
<dbReference type="Proteomes" id="UP000813463">
    <property type="component" value="Chromosome 4"/>
</dbReference>
<sequence length="297" mass="33837">MRKFQTLLKLTRRSQLPPSQKPFSFHSTFKPLKLLIPSLKPSTLPPHFLFQHKISALSSENLRSFSTSGASDDTVKDEYPYETEQDLVVEDWEEEDDSDPEIGDGGAGGGIVLQNVPWGEKVLSIAHDVLQQYGDDIKLFSFKTTPSGYVYVRLDDLSNEYGCPSMELVESYSREYRKRLEEEESKGEIPNLALGVSSPGAERLLKVPEDLHRFKDFPMVVSYVEGDTTEAKSQEKTGYFVVDSIETESEHCVWKLADIKENRDPASKGRPMSRKRKDWRLKLPYSMLKKVALYLDS</sequence>
<reference evidence="2" key="1">
    <citation type="journal article" date="2021" name="Nat. Commun.">
        <title>Genomic analyses provide insights into spinach domestication and the genetic basis of agronomic traits.</title>
        <authorList>
            <person name="Cai X."/>
            <person name="Sun X."/>
            <person name="Xu C."/>
            <person name="Sun H."/>
            <person name="Wang X."/>
            <person name="Ge C."/>
            <person name="Zhang Z."/>
            <person name="Wang Q."/>
            <person name="Fei Z."/>
            <person name="Jiao C."/>
            <person name="Wang Q."/>
        </authorList>
    </citation>
    <scope>NUCLEOTIDE SEQUENCE [LARGE SCALE GENOMIC DNA]</scope>
    <source>
        <strain evidence="2">cv. Varoflay</strain>
    </source>
</reference>
<feature type="domain" description="DUF7912" evidence="1">
    <location>
        <begin position="204"/>
        <end position="294"/>
    </location>
</feature>
<evidence type="ECO:0000313" key="3">
    <source>
        <dbReference type="RefSeq" id="XP_021858806.1"/>
    </source>
</evidence>
<dbReference type="InterPro" id="IPR057234">
    <property type="entry name" value="DUF7912"/>
</dbReference>
<dbReference type="AlphaFoldDB" id="A0A9R0K522"/>
<dbReference type="GeneID" id="110797984"/>
<dbReference type="RefSeq" id="XP_021858806.1">
    <property type="nucleotide sequence ID" value="XM_022003114.2"/>
</dbReference>
<dbReference type="PANTHER" id="PTHR34544">
    <property type="entry name" value="OSJNBA0006B20.18 PROTEIN"/>
    <property type="match status" value="1"/>
</dbReference>
<dbReference type="OrthoDB" id="1100432at2759"/>
<proteinExistence type="predicted"/>